<dbReference type="GO" id="GO:0017001">
    <property type="term" value="P:antibiotic catabolic process"/>
    <property type="evidence" value="ECO:0007669"/>
    <property type="project" value="UniProtKB-ARBA"/>
</dbReference>
<organism evidence="3">
    <name type="scientific">Alsobacter sp. KACC 23698</name>
    <dbReference type="NCBI Taxonomy" id="3149229"/>
    <lineage>
        <taxon>Bacteria</taxon>
        <taxon>Pseudomonadati</taxon>
        <taxon>Pseudomonadota</taxon>
        <taxon>Alphaproteobacteria</taxon>
        <taxon>Hyphomicrobiales</taxon>
        <taxon>Alsobacteraceae</taxon>
        <taxon>Alsobacter</taxon>
    </lineage>
</organism>
<dbReference type="Pfam" id="PF00753">
    <property type="entry name" value="Lactamase_B"/>
    <property type="match status" value="1"/>
</dbReference>
<sequence>MTIDAAAGLRVHEPRPNILAFYDGRAAGRRLYGPQPNWLDDGAYGLGVASYAVVDAGEALVFDTHISLDHARAVRAELVRRGVRAITVALSHWHVDHVAGNAVFADCEIIANAMTCAILGERRQAIEAGKASGPPAIRPLVLPTRSFADRLALRIGGVDVELRQVDSHSADGTVAWLPEARVLLAGDTLEDPITYVAEPDRLAAHLGGLDLMASWGPEAILPDHGDEGVIASGGFGPGLIEANRRYVRRLLEAAGSAKADDRPLDDWIAGDVAAGHVRPFAPYEAVHRRNLATVMATRAGRGER</sequence>
<dbReference type="RefSeq" id="WP_406857845.1">
    <property type="nucleotide sequence ID" value="NZ_CP157484.1"/>
</dbReference>
<evidence type="ECO:0000256" key="1">
    <source>
        <dbReference type="ARBA" id="ARBA00005250"/>
    </source>
</evidence>
<dbReference type="PANTHER" id="PTHR42951:SF4">
    <property type="entry name" value="ACYL-COENZYME A THIOESTERASE MBLAC2"/>
    <property type="match status" value="1"/>
</dbReference>
<evidence type="ECO:0000313" key="3">
    <source>
        <dbReference type="EMBL" id="XBO40991.1"/>
    </source>
</evidence>
<comment type="similarity">
    <text evidence="1">Belongs to the metallo-beta-lactamase superfamily. Class-B beta-lactamase family.</text>
</comment>
<dbReference type="PANTHER" id="PTHR42951">
    <property type="entry name" value="METALLO-BETA-LACTAMASE DOMAIN-CONTAINING"/>
    <property type="match status" value="1"/>
</dbReference>
<reference evidence="3" key="1">
    <citation type="submission" date="2024-05" db="EMBL/GenBank/DDBJ databases">
        <authorList>
            <person name="Kim S."/>
            <person name="Heo J."/>
            <person name="Choi H."/>
            <person name="Choi Y."/>
            <person name="Kwon S.-W."/>
            <person name="Kim Y."/>
        </authorList>
    </citation>
    <scope>NUCLEOTIDE SEQUENCE</scope>
    <source>
        <strain evidence="3">KACC 23698</strain>
    </source>
</reference>
<accession>A0AAU7JL46</accession>
<dbReference type="SMART" id="SM00849">
    <property type="entry name" value="Lactamase_B"/>
    <property type="match status" value="1"/>
</dbReference>
<feature type="domain" description="Metallo-beta-lactamase" evidence="2">
    <location>
        <begin position="47"/>
        <end position="224"/>
    </location>
</feature>
<evidence type="ECO:0000259" key="2">
    <source>
        <dbReference type="SMART" id="SM00849"/>
    </source>
</evidence>
<protein>
    <submittedName>
        <fullName evidence="3">MBL fold metallo-hydrolase</fullName>
    </submittedName>
</protein>
<dbReference type="InterPro" id="IPR001279">
    <property type="entry name" value="Metallo-B-lactamas"/>
</dbReference>
<dbReference type="EMBL" id="CP157484">
    <property type="protein sequence ID" value="XBO40991.1"/>
    <property type="molecule type" value="Genomic_DNA"/>
</dbReference>
<proteinExistence type="inferred from homology"/>
<gene>
    <name evidence="3" type="ORF">ABEG18_09600</name>
</gene>
<name>A0AAU7JL46_9HYPH</name>
<dbReference type="SUPFAM" id="SSF56281">
    <property type="entry name" value="Metallo-hydrolase/oxidoreductase"/>
    <property type="match status" value="1"/>
</dbReference>
<dbReference type="InterPro" id="IPR036866">
    <property type="entry name" value="RibonucZ/Hydroxyglut_hydro"/>
</dbReference>
<dbReference type="AlphaFoldDB" id="A0AAU7JL46"/>
<dbReference type="InterPro" id="IPR050855">
    <property type="entry name" value="NDM-1-like"/>
</dbReference>
<dbReference type="Gene3D" id="3.60.15.10">
    <property type="entry name" value="Ribonuclease Z/Hydroxyacylglutathione hydrolase-like"/>
    <property type="match status" value="1"/>
</dbReference>